<evidence type="ECO:0000313" key="3">
    <source>
        <dbReference type="Proteomes" id="UP000820669"/>
    </source>
</evidence>
<name>A0ABX1SHD8_9PSEU</name>
<evidence type="ECO:0000256" key="1">
    <source>
        <dbReference type="SAM" id="Phobius"/>
    </source>
</evidence>
<keyword evidence="1" id="KW-0812">Transmembrane</keyword>
<keyword evidence="3" id="KW-1185">Reference proteome</keyword>
<gene>
    <name evidence="2" type="ORF">HF526_21580</name>
</gene>
<keyword evidence="1" id="KW-0472">Membrane</keyword>
<comment type="caution">
    <text evidence="2">The sequence shown here is derived from an EMBL/GenBank/DDBJ whole genome shotgun (WGS) entry which is preliminary data.</text>
</comment>
<protein>
    <submittedName>
        <fullName evidence="2">Uncharacterized protein</fullName>
    </submittedName>
</protein>
<organism evidence="2 3">
    <name type="scientific">Pseudonocardia acidicola</name>
    <dbReference type="NCBI Taxonomy" id="2724939"/>
    <lineage>
        <taxon>Bacteria</taxon>
        <taxon>Bacillati</taxon>
        <taxon>Actinomycetota</taxon>
        <taxon>Actinomycetes</taxon>
        <taxon>Pseudonocardiales</taxon>
        <taxon>Pseudonocardiaceae</taxon>
        <taxon>Pseudonocardia</taxon>
    </lineage>
</organism>
<dbReference type="Proteomes" id="UP000820669">
    <property type="component" value="Unassembled WGS sequence"/>
</dbReference>
<accession>A0ABX1SHD8</accession>
<sequence length="111" mass="11830">MSRRPSTPNRRTADDIGLAGIAPPSVIRRCDASSDDAILRARGSADRRRADAYGGHRRLGDVDQLRGQPADGGGRGGAVWISMMLIAIGVVVHAGIWLRGRRMTTELAGGR</sequence>
<proteinExistence type="predicted"/>
<reference evidence="2 3" key="1">
    <citation type="submission" date="2020-04" db="EMBL/GenBank/DDBJ databases">
        <authorList>
            <person name="Klaysubun C."/>
            <person name="Duangmal K."/>
            <person name="Lipun K."/>
        </authorList>
    </citation>
    <scope>NUCLEOTIDE SEQUENCE [LARGE SCALE GENOMIC DNA]</scope>
    <source>
        <strain evidence="2 3">K10HN5</strain>
    </source>
</reference>
<evidence type="ECO:0000313" key="2">
    <source>
        <dbReference type="EMBL" id="NMH99888.1"/>
    </source>
</evidence>
<feature type="transmembrane region" description="Helical" evidence="1">
    <location>
        <begin position="78"/>
        <end position="98"/>
    </location>
</feature>
<keyword evidence="1" id="KW-1133">Transmembrane helix</keyword>
<dbReference type="EMBL" id="JAAXLA010000044">
    <property type="protein sequence ID" value="NMH99888.1"/>
    <property type="molecule type" value="Genomic_DNA"/>
</dbReference>